<dbReference type="Gene3D" id="2.160.20.10">
    <property type="entry name" value="Single-stranded right-handed beta-helix, Pectin lyase-like"/>
    <property type="match status" value="1"/>
</dbReference>
<evidence type="ECO:0000256" key="3">
    <source>
        <dbReference type="ARBA" id="ARBA00022801"/>
    </source>
</evidence>
<keyword evidence="7" id="KW-0624">Polysaccharide degradation</keyword>
<dbReference type="EMBL" id="JAAIII010000003">
    <property type="protein sequence ID" value="NMM94109.1"/>
    <property type="molecule type" value="Genomic_DNA"/>
</dbReference>
<comment type="caution">
    <text evidence="10">The sequence shown here is derived from an EMBL/GenBank/DDBJ whole genome shotgun (WGS) entry which is preliminary data.</text>
</comment>
<keyword evidence="2" id="KW-0677">Repeat</keyword>
<dbReference type="Pfam" id="PF00295">
    <property type="entry name" value="Glyco_hydro_28"/>
    <property type="match status" value="1"/>
</dbReference>
<proteinExistence type="inferred from homology"/>
<protein>
    <submittedName>
        <fullName evidence="10">Parallel beta-helix repeat-containing protein</fullName>
    </submittedName>
</protein>
<dbReference type="RefSeq" id="WP_169172135.1">
    <property type="nucleotide sequence ID" value="NZ_JAAIII010000003.1"/>
</dbReference>
<evidence type="ECO:0000256" key="7">
    <source>
        <dbReference type="ARBA" id="ARBA00023326"/>
    </source>
</evidence>
<dbReference type="AlphaFoldDB" id="A0A7Y0EPL9"/>
<dbReference type="Proteomes" id="UP000532194">
    <property type="component" value="Unassembled WGS sequence"/>
</dbReference>
<evidence type="ECO:0000256" key="5">
    <source>
        <dbReference type="ARBA" id="ARBA00023277"/>
    </source>
</evidence>
<comment type="similarity">
    <text evidence="1 9">Belongs to the glycosyl hydrolase 28 family.</text>
</comment>
<accession>A0A7Y0EPL9</accession>
<name>A0A7Y0EPL9_9BIFI</name>
<evidence type="ECO:0000313" key="10">
    <source>
        <dbReference type="EMBL" id="NMM94109.1"/>
    </source>
</evidence>
<sequence>MCTSASPRLAVYPAPAGARLSSDYVVKVRPLNGSDDDWQTLDLYRVRVDMHDPVDASMAYFDADFAAGAVEVEVSQQGWCCFYRADIRPLSLGVVPQVESRSVRFVVDRPVNLSVEVNRDRRHNLHLFVGDLAEVERMVADPDVVVEGNPNRPNTIDVVSAARGALADMAARPESERRPVKVLVRRAHYCVADCVMDLPSGLDVVLEGGVVIDGAFRVRHAHDVSVRGRGVFDLSGFKRFTGLSGLRVDFSHDVVVDGVTFVNPPHYTVMLGSSDGVAIRNVKSFSCEGWSDGVDMMACRRVEVEGCFLRTSDDCIAVYGSRWDYRGGTSDLTVRGCVLWADVAHPMMVGTHGDHEHDGDVLERLAFEDIDVLEHNEYQSGYLGVMAINAGDANTVRDVSWRRIRIEGFRRGRVLDIETKWNRDYNPRPGRLVERVLVEDVDVDAAGCLDEEPSLIRGYDAGHPVRGVTVRRMRRDGRVCEDFAQANIQVDGSTTQNTTIQA</sequence>
<keyword evidence="4" id="KW-0325">Glycoprotein</keyword>
<keyword evidence="11" id="KW-1185">Reference proteome</keyword>
<reference evidence="10 11" key="1">
    <citation type="submission" date="2020-02" db="EMBL/GenBank/DDBJ databases">
        <title>Characterization of phylogenetic diversity of novel bifidobacterial species isolated in Czech ZOOs.</title>
        <authorList>
            <person name="Lugli G.A."/>
            <person name="Vera N.B."/>
            <person name="Ventura M."/>
        </authorList>
    </citation>
    <scope>NUCLEOTIDE SEQUENCE [LARGE SCALE GENOMIC DNA]</scope>
    <source>
        <strain evidence="10 11">DSM 109957</strain>
    </source>
</reference>
<dbReference type="PANTHER" id="PTHR31736:SF9">
    <property type="entry name" value="ENDO-XYLOGALACTURONAN HYDROLASE A-RELATED"/>
    <property type="match status" value="1"/>
</dbReference>
<evidence type="ECO:0000256" key="4">
    <source>
        <dbReference type="ARBA" id="ARBA00023180"/>
    </source>
</evidence>
<comment type="function">
    <text evidence="8">Pectinolytic enzyme involved in the degradation of xylogalacturonan (xga), a galacturonan backbone heavily substituted with xylose, and which is one important component of the hairy regions of pectin. Activity requires a galacturonic acid backbone substituted with xylose.</text>
</comment>
<organism evidence="10 11">
    <name type="scientific">Bifidobacterium oedipodis</name>
    <dbReference type="NCBI Taxonomy" id="2675322"/>
    <lineage>
        <taxon>Bacteria</taxon>
        <taxon>Bacillati</taxon>
        <taxon>Actinomycetota</taxon>
        <taxon>Actinomycetes</taxon>
        <taxon>Bifidobacteriales</taxon>
        <taxon>Bifidobacteriaceae</taxon>
        <taxon>Bifidobacterium</taxon>
    </lineage>
</organism>
<dbReference type="GO" id="GO:0000272">
    <property type="term" value="P:polysaccharide catabolic process"/>
    <property type="evidence" value="ECO:0007669"/>
    <property type="project" value="UniProtKB-KW"/>
</dbReference>
<dbReference type="InterPro" id="IPR012334">
    <property type="entry name" value="Pectin_lyas_fold"/>
</dbReference>
<keyword evidence="3 9" id="KW-0378">Hydrolase</keyword>
<dbReference type="InterPro" id="IPR011050">
    <property type="entry name" value="Pectin_lyase_fold/virulence"/>
</dbReference>
<dbReference type="SUPFAM" id="SSF51126">
    <property type="entry name" value="Pectin lyase-like"/>
    <property type="match status" value="1"/>
</dbReference>
<gene>
    <name evidence="10" type="ORF">G1C95_1296</name>
</gene>
<dbReference type="InterPro" id="IPR000743">
    <property type="entry name" value="Glyco_hydro_28"/>
</dbReference>
<evidence type="ECO:0000256" key="6">
    <source>
        <dbReference type="ARBA" id="ARBA00023295"/>
    </source>
</evidence>
<evidence type="ECO:0000313" key="11">
    <source>
        <dbReference type="Proteomes" id="UP000532194"/>
    </source>
</evidence>
<evidence type="ECO:0000256" key="1">
    <source>
        <dbReference type="ARBA" id="ARBA00008834"/>
    </source>
</evidence>
<dbReference type="PANTHER" id="PTHR31736">
    <property type="match status" value="1"/>
</dbReference>
<dbReference type="GO" id="GO:0004650">
    <property type="term" value="F:polygalacturonase activity"/>
    <property type="evidence" value="ECO:0007669"/>
    <property type="project" value="InterPro"/>
</dbReference>
<keyword evidence="5" id="KW-0119">Carbohydrate metabolism</keyword>
<evidence type="ECO:0000256" key="2">
    <source>
        <dbReference type="ARBA" id="ARBA00022737"/>
    </source>
</evidence>
<evidence type="ECO:0000256" key="9">
    <source>
        <dbReference type="RuleBase" id="RU361169"/>
    </source>
</evidence>
<evidence type="ECO:0000256" key="8">
    <source>
        <dbReference type="ARBA" id="ARBA00037278"/>
    </source>
</evidence>
<keyword evidence="6 9" id="KW-0326">Glycosidase</keyword>